<name>A0A6G9QIP0_9GAMM</name>
<keyword evidence="2" id="KW-1185">Reference proteome</keyword>
<reference evidence="1 2" key="1">
    <citation type="submission" date="2020-03" db="EMBL/GenBank/DDBJ databases">
        <title>Complete genome sequence of Shewanella sp.</title>
        <authorList>
            <person name="Kim Y.-S."/>
            <person name="Kim S.-J."/>
            <person name="Jung H.-K."/>
            <person name="Kim K.-H."/>
        </authorList>
    </citation>
    <scope>NUCLEOTIDE SEQUENCE [LARGE SCALE GENOMIC DNA]</scope>
    <source>
        <strain evidence="1 2">PN3F2</strain>
    </source>
</reference>
<protein>
    <submittedName>
        <fullName evidence="1">Uncharacterized protein</fullName>
    </submittedName>
</protein>
<dbReference type="EMBL" id="CP050313">
    <property type="protein sequence ID" value="QIR14342.1"/>
    <property type="molecule type" value="Genomic_DNA"/>
</dbReference>
<evidence type="ECO:0000313" key="2">
    <source>
        <dbReference type="Proteomes" id="UP000502608"/>
    </source>
</evidence>
<evidence type="ECO:0000313" key="1">
    <source>
        <dbReference type="EMBL" id="QIR14342.1"/>
    </source>
</evidence>
<dbReference type="Proteomes" id="UP000502608">
    <property type="component" value="Chromosome"/>
</dbReference>
<dbReference type="KEGG" id="saes:HBH39_07455"/>
<sequence>MHQFIFSHPEVKQVTQPVLMTIKLSNDVDDLLVLACLTNPLFEIIISQVEGVDCALIIRQQSFINIEYHPTHHIAKQYDVTRLLGQGVRLYSRMAVSPRLCIEKLKQGVQILLQADESVYFSVCKDDKFELIPLEQDLRLLCEPQVLVVAKSILGLKPKHDETSASLAVHISELEQVRRDICDYMRGESGKIHPGISTELLKIDHLLQNKRQWLLRSYHQSIERPNLSKASNEVSLDIEKLQQKLDCYSLLAPIDVTELVNQLSDDFN</sequence>
<accession>A0A6G9QIP0</accession>
<organism evidence="1 2">
    <name type="scientific">Shewanella aestuarii</name>
    <dbReference type="NCBI Taxonomy" id="1028752"/>
    <lineage>
        <taxon>Bacteria</taxon>
        <taxon>Pseudomonadati</taxon>
        <taxon>Pseudomonadota</taxon>
        <taxon>Gammaproteobacteria</taxon>
        <taxon>Alteromonadales</taxon>
        <taxon>Shewanellaceae</taxon>
        <taxon>Shewanella</taxon>
    </lineage>
</organism>
<dbReference type="RefSeq" id="WP_167677005.1">
    <property type="nucleotide sequence ID" value="NZ_CP050313.1"/>
</dbReference>
<proteinExistence type="predicted"/>
<dbReference type="AlphaFoldDB" id="A0A6G9QIP0"/>
<gene>
    <name evidence="1" type="ORF">HBH39_07455</name>
</gene>